<dbReference type="Gene3D" id="3.30.559.30">
    <property type="entry name" value="Nonribosomal peptide synthetase, condensation domain"/>
    <property type="match status" value="1"/>
</dbReference>
<keyword evidence="4" id="KW-1185">Reference proteome</keyword>
<dbReference type="OrthoDB" id="2548233at2759"/>
<dbReference type="InterPro" id="IPR023213">
    <property type="entry name" value="CAT-like_dom_sf"/>
</dbReference>
<evidence type="ECO:0000313" key="4">
    <source>
        <dbReference type="Proteomes" id="UP000053424"/>
    </source>
</evidence>
<evidence type="ECO:0000256" key="2">
    <source>
        <dbReference type="ARBA" id="ARBA00022679"/>
    </source>
</evidence>
<dbReference type="Proteomes" id="UP000053424">
    <property type="component" value="Unassembled WGS sequence"/>
</dbReference>
<accession>A0A0C3BZA0</accession>
<sequence length="525" mass="58898">MEAFDFSRYVWRADPTVHGRYIREAGGGEVIEDIWKLTKHGEQNLFLGIYASLSQGVSLAPAELLEHVKSAWRSLRWEVPALAATTSHTWHVDKVPTTFIVYDAAQSTEDVDKWLQETVELQQDYQSKTLDELRYDIGQEPIPVNDFDRQTFLYVVSYSPTKFGLLLRTAHTTFDGAGVKILMTKLITHLQKYITDPGYAAAQASVMKWSTEGERLLPIVTEVLRKHEPAVIDDNGVAISQELPAEPREGKEYFETLGDVMTGLVTGMPRAHKFKSFTQPPFDPATSKPKTRRMEHRFTVEESVKIHAAGAVKGNVTEKLTVNHLVHGALSLLPLFDNPPPPNSDALVFYYGLVDGRQRLAKEYRDPLGYPGYCLGMSALHIPVSIFQNHDINDKKGLVLEFAKAVRKEYLKQAAYPALVAIEPQQGDLMLGAPAPPPWAGPAYAADGKGAVYLRPRYPAEGPTVIDIDDFFLGLNKRDPGPFFRCTEWKGRMILSVDWNEFAVEEKTIKGWMQLWVDLLLAASL</sequence>
<dbReference type="GO" id="GO:0043386">
    <property type="term" value="P:mycotoxin biosynthetic process"/>
    <property type="evidence" value="ECO:0007669"/>
    <property type="project" value="InterPro"/>
</dbReference>
<dbReference type="PANTHER" id="PTHR42034:SF1">
    <property type="entry name" value="CONDENSATION DOMAIN-CONTAINING PROTEIN"/>
    <property type="match status" value="1"/>
</dbReference>
<dbReference type="EMBL" id="KN831779">
    <property type="protein sequence ID" value="KIM41920.1"/>
    <property type="molecule type" value="Genomic_DNA"/>
</dbReference>
<reference evidence="4" key="2">
    <citation type="submission" date="2015-01" db="EMBL/GenBank/DDBJ databases">
        <title>Evolutionary Origins and Diversification of the Mycorrhizal Mutualists.</title>
        <authorList>
            <consortium name="DOE Joint Genome Institute"/>
            <consortium name="Mycorrhizal Genomics Consortium"/>
            <person name="Kohler A."/>
            <person name="Kuo A."/>
            <person name="Nagy L.G."/>
            <person name="Floudas D."/>
            <person name="Copeland A."/>
            <person name="Barry K.W."/>
            <person name="Cichocki N."/>
            <person name="Veneault-Fourrey C."/>
            <person name="LaButti K."/>
            <person name="Lindquist E.A."/>
            <person name="Lipzen A."/>
            <person name="Lundell T."/>
            <person name="Morin E."/>
            <person name="Murat C."/>
            <person name="Riley R."/>
            <person name="Ohm R."/>
            <person name="Sun H."/>
            <person name="Tunlid A."/>
            <person name="Henrissat B."/>
            <person name="Grigoriev I.V."/>
            <person name="Hibbett D.S."/>
            <person name="Martin F."/>
        </authorList>
    </citation>
    <scope>NUCLEOTIDE SEQUENCE [LARGE SCALE GENOMIC DNA]</scope>
    <source>
        <strain evidence="4">h7</strain>
    </source>
</reference>
<keyword evidence="2" id="KW-0808">Transferase</keyword>
<dbReference type="HOGENOM" id="CLU_532139_0_0_1"/>
<gene>
    <name evidence="3" type="ORF">M413DRAFT_140927</name>
</gene>
<dbReference type="PANTHER" id="PTHR42034">
    <property type="entry name" value="CHROMOSOME 7, WHOLE GENOME SHOTGUN SEQUENCE-RELATED"/>
    <property type="match status" value="1"/>
</dbReference>
<organism evidence="3 4">
    <name type="scientific">Hebeloma cylindrosporum</name>
    <dbReference type="NCBI Taxonomy" id="76867"/>
    <lineage>
        <taxon>Eukaryota</taxon>
        <taxon>Fungi</taxon>
        <taxon>Dikarya</taxon>
        <taxon>Basidiomycota</taxon>
        <taxon>Agaricomycotina</taxon>
        <taxon>Agaricomycetes</taxon>
        <taxon>Agaricomycetidae</taxon>
        <taxon>Agaricales</taxon>
        <taxon>Agaricineae</taxon>
        <taxon>Hymenogastraceae</taxon>
        <taxon>Hebeloma</taxon>
    </lineage>
</organism>
<dbReference type="Pfam" id="PF07428">
    <property type="entry name" value="Tri3"/>
    <property type="match status" value="1"/>
</dbReference>
<evidence type="ECO:0000256" key="1">
    <source>
        <dbReference type="ARBA" id="ARBA00006439"/>
    </source>
</evidence>
<evidence type="ECO:0000313" key="3">
    <source>
        <dbReference type="EMBL" id="KIM41920.1"/>
    </source>
</evidence>
<dbReference type="GO" id="GO:0016407">
    <property type="term" value="F:acetyltransferase activity"/>
    <property type="evidence" value="ECO:0007669"/>
    <property type="project" value="InterPro"/>
</dbReference>
<evidence type="ECO:0008006" key="5">
    <source>
        <dbReference type="Google" id="ProtNLM"/>
    </source>
</evidence>
<dbReference type="AlphaFoldDB" id="A0A0C3BZA0"/>
<proteinExistence type="inferred from homology"/>
<protein>
    <recommendedName>
        <fullName evidence="5">Condensation domain-containing protein</fullName>
    </recommendedName>
</protein>
<reference evidence="3 4" key="1">
    <citation type="submission" date="2014-04" db="EMBL/GenBank/DDBJ databases">
        <authorList>
            <consortium name="DOE Joint Genome Institute"/>
            <person name="Kuo A."/>
            <person name="Gay G."/>
            <person name="Dore J."/>
            <person name="Kohler A."/>
            <person name="Nagy L.G."/>
            <person name="Floudas D."/>
            <person name="Copeland A."/>
            <person name="Barry K.W."/>
            <person name="Cichocki N."/>
            <person name="Veneault-Fourrey C."/>
            <person name="LaButti K."/>
            <person name="Lindquist E.A."/>
            <person name="Lipzen A."/>
            <person name="Lundell T."/>
            <person name="Morin E."/>
            <person name="Murat C."/>
            <person name="Sun H."/>
            <person name="Tunlid A."/>
            <person name="Henrissat B."/>
            <person name="Grigoriev I.V."/>
            <person name="Hibbett D.S."/>
            <person name="Martin F."/>
            <person name="Nordberg H.P."/>
            <person name="Cantor M.N."/>
            <person name="Hua S.X."/>
        </authorList>
    </citation>
    <scope>NUCLEOTIDE SEQUENCE [LARGE SCALE GENOMIC DNA]</scope>
    <source>
        <strain evidence="4">h7</strain>
    </source>
</reference>
<comment type="similarity">
    <text evidence="1">Belongs to the trichothecene O-acetyltransferase family.</text>
</comment>
<name>A0A0C3BZA0_HEBCY</name>
<dbReference type="InterPro" id="IPR009992">
    <property type="entry name" value="Tri3/Sat12/Sat16/Mac1"/>
</dbReference>
<dbReference type="Gene3D" id="3.30.559.10">
    <property type="entry name" value="Chloramphenicol acetyltransferase-like domain"/>
    <property type="match status" value="1"/>
</dbReference>